<evidence type="ECO:0000313" key="1">
    <source>
        <dbReference type="EMBL" id="GGK13112.1"/>
    </source>
</evidence>
<dbReference type="AlphaFoldDB" id="A0A8J3BGE6"/>
<reference evidence="1" key="1">
    <citation type="journal article" date="2014" name="Int. J. Syst. Evol. Microbiol.">
        <title>Complete genome sequence of Corynebacterium casei LMG S-19264T (=DSM 44701T), isolated from a smear-ripened cheese.</title>
        <authorList>
            <consortium name="US DOE Joint Genome Institute (JGI-PGF)"/>
            <person name="Walter F."/>
            <person name="Albersmeier A."/>
            <person name="Kalinowski J."/>
            <person name="Ruckert C."/>
        </authorList>
    </citation>
    <scope>NUCLEOTIDE SEQUENCE</scope>
    <source>
        <strain evidence="1">JCM 3091</strain>
    </source>
</reference>
<sequence>MSGSTGRVRSLEAMAARDLGQRIRDIASELRLAADGLDIEAATIADIAAGNHDAEYASVANAVIQRLCNLMPNLGLGRLATHAATADVGRATGE</sequence>
<name>A0A8J3BGE6_9ACTN</name>
<gene>
    <name evidence="1" type="ORF">GCM10010124_02070</name>
</gene>
<evidence type="ECO:0000313" key="2">
    <source>
        <dbReference type="Proteomes" id="UP000662200"/>
    </source>
</evidence>
<proteinExistence type="predicted"/>
<dbReference type="Proteomes" id="UP000662200">
    <property type="component" value="Unassembled WGS sequence"/>
</dbReference>
<comment type="caution">
    <text evidence="1">The sequence shown here is derived from an EMBL/GenBank/DDBJ whole genome shotgun (WGS) entry which is preliminary data.</text>
</comment>
<dbReference type="EMBL" id="BMQC01000001">
    <property type="protein sequence ID" value="GGK13112.1"/>
    <property type="molecule type" value="Genomic_DNA"/>
</dbReference>
<keyword evidence="2" id="KW-1185">Reference proteome</keyword>
<protein>
    <submittedName>
        <fullName evidence="1">Uncharacterized protein</fullName>
    </submittedName>
</protein>
<accession>A0A8J3BGE6</accession>
<reference evidence="1" key="2">
    <citation type="submission" date="2020-09" db="EMBL/GenBank/DDBJ databases">
        <authorList>
            <person name="Sun Q."/>
            <person name="Ohkuma M."/>
        </authorList>
    </citation>
    <scope>NUCLEOTIDE SEQUENCE</scope>
    <source>
        <strain evidence="1">JCM 3091</strain>
    </source>
</reference>
<organism evidence="1 2">
    <name type="scientific">Pilimelia terevasa</name>
    <dbReference type="NCBI Taxonomy" id="53372"/>
    <lineage>
        <taxon>Bacteria</taxon>
        <taxon>Bacillati</taxon>
        <taxon>Actinomycetota</taxon>
        <taxon>Actinomycetes</taxon>
        <taxon>Micromonosporales</taxon>
        <taxon>Micromonosporaceae</taxon>
        <taxon>Pilimelia</taxon>
    </lineage>
</organism>